<dbReference type="PANTHER" id="PTHR16207">
    <property type="entry name" value="SET DOMAIN-CONTAINING PROTEIN"/>
    <property type="match status" value="1"/>
</dbReference>
<evidence type="ECO:0000313" key="4">
    <source>
        <dbReference type="WBParaSite" id="MBELARI_LOCUS7183"/>
    </source>
</evidence>
<evidence type="ECO:0000256" key="1">
    <source>
        <dbReference type="SAM" id="MobiDB-lite"/>
    </source>
</evidence>
<dbReference type="WBParaSite" id="MBELARI_LOCUS7183">
    <property type="protein sequence ID" value="MBELARI_LOCUS7183"/>
    <property type="gene ID" value="MBELARI_LOCUS7183"/>
</dbReference>
<dbReference type="InterPro" id="IPR046432">
    <property type="entry name" value="TASOR"/>
</dbReference>
<organism evidence="3 4">
    <name type="scientific">Mesorhabditis belari</name>
    <dbReference type="NCBI Taxonomy" id="2138241"/>
    <lineage>
        <taxon>Eukaryota</taxon>
        <taxon>Metazoa</taxon>
        <taxon>Ecdysozoa</taxon>
        <taxon>Nematoda</taxon>
        <taxon>Chromadorea</taxon>
        <taxon>Rhabditida</taxon>
        <taxon>Rhabditina</taxon>
        <taxon>Rhabditomorpha</taxon>
        <taxon>Rhabditoidea</taxon>
        <taxon>Rhabditidae</taxon>
        <taxon>Mesorhabditinae</taxon>
        <taxon>Mesorhabditis</taxon>
    </lineage>
</organism>
<feature type="compositionally biased region" description="Basic and acidic residues" evidence="1">
    <location>
        <begin position="741"/>
        <end position="752"/>
    </location>
</feature>
<feature type="compositionally biased region" description="Basic and acidic residues" evidence="1">
    <location>
        <begin position="553"/>
        <end position="592"/>
    </location>
</feature>
<reference evidence="4" key="1">
    <citation type="submission" date="2024-02" db="UniProtKB">
        <authorList>
            <consortium name="WormBaseParasite"/>
        </authorList>
    </citation>
    <scope>IDENTIFICATION</scope>
</reference>
<feature type="compositionally biased region" description="Polar residues" evidence="1">
    <location>
        <begin position="494"/>
        <end position="512"/>
    </location>
</feature>
<dbReference type="PANTHER" id="PTHR16207:SF11">
    <property type="entry name" value="SET DOMAIN-CONTAINING PROTEIN"/>
    <property type="match status" value="1"/>
</dbReference>
<dbReference type="GO" id="GO:0045814">
    <property type="term" value="P:negative regulation of gene expression, epigenetic"/>
    <property type="evidence" value="ECO:0007669"/>
    <property type="project" value="InterPro"/>
</dbReference>
<feature type="region of interest" description="Disordered" evidence="1">
    <location>
        <begin position="477"/>
        <end position="752"/>
    </location>
</feature>
<feature type="compositionally biased region" description="Basic and acidic residues" evidence="1">
    <location>
        <begin position="629"/>
        <end position="687"/>
    </location>
</feature>
<name>A0AAF3FJX5_9BILA</name>
<sequence>MEKITLAAPTSFSIPKKKRKDGETPPPVRAPVPEPESRPIWQNVHPNNPPFAKLHEILHTNCFDPNVRLAIHGANLLNNPWLNYRYAEYRKRLKASGQPDKEDIAFLQISKSIGELTHIAEHGVPVGTSLNDHLGDSENGVYLSTNVDLVGPQSFLVSTKMGIPRSYVIRVVICKILKGKVNMVEPDSKNLKPTFGYGCHMAKPTGNDENKQDYLELYRQQLMYVYEINEEVGEIVPFGVNVFGIKELETELAPAGILPYACVDVAVDFTVWANKKLRIRRFELANSPFYTGRIFIMDEMYAVNFIAIKDESWKPLGIAPTLVVKDFVRWKKALEKAPLLDLSQNEFGATINNKEIQLPNGLFVTYAVLSPLAISPQFTTLIETLTTNQVIGFCASTENVQIYLIPPGELANHLGLPSHIESAFHLIVAQPRSFFGLHRETLDQRMLARRRPFPDEILQGFHHQLKDYINEEFRQNINSPSGMNAHYRSERSLSRNTQENSQNMRIEDQNVSMMDIDDGRTEFDGPDESELRAEDAPMVSKERSLMSETDASEGERLDKRERETDGKSGKDDRTQRLNRREQLDERDLETQKDVSMSISVDAEGLGDRVASMDPRKHSSQRAMNATHFIGDRDDNSDDRDRLIDREREMLEKGDRNDGSLRPDRLTDREREMREKDQPTCSRERSSEHNVSTRRKDDWIERSNERERERHDKGGRDDIRERLNGRERGRKHKNERKRRRTSRESERLSSDQRSEIVKQVQMHLYVTKAMSNIFRIYLQRMLENMCGTGKNVKVKRMNEPKEWMNVPCRPNESAKRTNDF</sequence>
<dbReference type="InterPro" id="IPR022188">
    <property type="entry name" value="TASOR_DUF3715"/>
</dbReference>
<evidence type="ECO:0000313" key="3">
    <source>
        <dbReference type="Proteomes" id="UP000887575"/>
    </source>
</evidence>
<dbReference type="AlphaFoldDB" id="A0AAF3FJX5"/>
<feature type="domain" description="TASOR pseudo-PARP" evidence="2">
    <location>
        <begin position="113"/>
        <end position="236"/>
    </location>
</feature>
<feature type="compositionally biased region" description="Basic residues" evidence="1">
    <location>
        <begin position="727"/>
        <end position="740"/>
    </location>
</feature>
<dbReference type="GO" id="GO:0005654">
    <property type="term" value="C:nucleoplasm"/>
    <property type="evidence" value="ECO:0007669"/>
    <property type="project" value="TreeGrafter"/>
</dbReference>
<feature type="compositionally biased region" description="Pro residues" evidence="1">
    <location>
        <begin position="24"/>
        <end position="34"/>
    </location>
</feature>
<dbReference type="Pfam" id="PF12509">
    <property type="entry name" value="DUF3715"/>
    <property type="match status" value="1"/>
</dbReference>
<feature type="compositionally biased region" description="Basic and acidic residues" evidence="1">
    <location>
        <begin position="693"/>
        <end position="726"/>
    </location>
</feature>
<dbReference type="Proteomes" id="UP000887575">
    <property type="component" value="Unassembled WGS sequence"/>
</dbReference>
<proteinExistence type="predicted"/>
<accession>A0AAF3FJX5</accession>
<feature type="compositionally biased region" description="Basic and acidic residues" evidence="1">
    <location>
        <begin position="517"/>
        <end position="545"/>
    </location>
</feature>
<protein>
    <recommendedName>
        <fullName evidence="2">TASOR pseudo-PARP domain-containing protein</fullName>
    </recommendedName>
</protein>
<keyword evidence="3" id="KW-1185">Reference proteome</keyword>
<evidence type="ECO:0000259" key="2">
    <source>
        <dbReference type="Pfam" id="PF12509"/>
    </source>
</evidence>
<feature type="region of interest" description="Disordered" evidence="1">
    <location>
        <begin position="1"/>
        <end position="40"/>
    </location>
</feature>